<dbReference type="EMBL" id="JAAXMD010000681">
    <property type="protein sequence ID" value="NKQ29244.1"/>
    <property type="molecule type" value="Genomic_DNA"/>
</dbReference>
<feature type="non-terminal residue" evidence="1">
    <location>
        <position position="61"/>
    </location>
</feature>
<reference evidence="1 2" key="1">
    <citation type="submission" date="2020-04" db="EMBL/GenBank/DDBJ databases">
        <title>Genome sequence of Streptomyces galbus strain I339.</title>
        <authorList>
            <person name="Silva E.A.N."/>
            <person name="Merces M."/>
            <person name="Castelo Branco A.P.O.T."/>
            <person name="Vasconcelos P.C."/>
            <person name="Costa N.P."/>
            <person name="Marinho G.C.S."/>
            <person name="Oliveira C.J.B."/>
            <person name="Araujo D."/>
            <person name="Rodrigues Junior V.S."/>
            <person name="Almeida R."/>
            <person name="Silva Filho U.R."/>
            <person name="Andrade A.S.A."/>
            <person name="Cibulski S.P."/>
        </authorList>
    </citation>
    <scope>NUCLEOTIDE SEQUENCE [LARGE SCALE GENOMIC DNA]</scope>
    <source>
        <strain evidence="1 2">I339</strain>
    </source>
</reference>
<sequence length="61" mass="6590">MRDLPRDAARAHWAALSASCELALHAWDINQTTGCRTPLPPTLIEALLAHASLVVDGVDRT</sequence>
<proteinExistence type="predicted"/>
<dbReference type="Proteomes" id="UP000744032">
    <property type="component" value="Unassembled WGS sequence"/>
</dbReference>
<gene>
    <name evidence="1" type="ORF">HF200_34330</name>
</gene>
<keyword evidence="2" id="KW-1185">Reference proteome</keyword>
<evidence type="ECO:0008006" key="3">
    <source>
        <dbReference type="Google" id="ProtNLM"/>
    </source>
</evidence>
<protein>
    <recommendedName>
        <fullName evidence="3">TIGR03086 family protein</fullName>
    </recommendedName>
</protein>
<organism evidence="1 2">
    <name type="scientific">Streptomyces galbus</name>
    <dbReference type="NCBI Taxonomy" id="33898"/>
    <lineage>
        <taxon>Bacteria</taxon>
        <taxon>Bacillati</taxon>
        <taxon>Actinomycetota</taxon>
        <taxon>Actinomycetes</taxon>
        <taxon>Kitasatosporales</taxon>
        <taxon>Streptomycetaceae</taxon>
        <taxon>Streptomyces</taxon>
    </lineage>
</organism>
<evidence type="ECO:0000313" key="2">
    <source>
        <dbReference type="Proteomes" id="UP000744032"/>
    </source>
</evidence>
<evidence type="ECO:0000313" key="1">
    <source>
        <dbReference type="EMBL" id="NKQ29244.1"/>
    </source>
</evidence>
<accession>A0ABX1IUD9</accession>
<name>A0ABX1IUD9_STRGB</name>
<comment type="caution">
    <text evidence="1">The sequence shown here is derived from an EMBL/GenBank/DDBJ whole genome shotgun (WGS) entry which is preliminary data.</text>
</comment>